<reference evidence="1" key="1">
    <citation type="submission" date="2014-09" db="EMBL/GenBank/DDBJ databases">
        <authorList>
            <person name="Magalhaes I.L.F."/>
            <person name="Oliveira U."/>
            <person name="Santos F.R."/>
            <person name="Vidigal T.H.D.A."/>
            <person name="Brescovit A.D."/>
            <person name="Santos A.J."/>
        </authorList>
    </citation>
    <scope>NUCLEOTIDE SEQUENCE</scope>
    <source>
        <tissue evidence="1">Shoot tissue taken approximately 20 cm above the soil surface</tissue>
    </source>
</reference>
<accession>A0A0A9FFR2</accession>
<dbReference type="AlphaFoldDB" id="A0A0A9FFR2"/>
<proteinExistence type="predicted"/>
<name>A0A0A9FFR2_ARUDO</name>
<dbReference type="EMBL" id="GBRH01187837">
    <property type="protein sequence ID" value="JAE10059.1"/>
    <property type="molecule type" value="Transcribed_RNA"/>
</dbReference>
<sequence length="43" mass="4708">MPCSMEGFSRGSICGWGRGGIQLENYCTQSFPKIPCQNIVVVL</sequence>
<evidence type="ECO:0000313" key="1">
    <source>
        <dbReference type="EMBL" id="JAE10059.1"/>
    </source>
</evidence>
<protein>
    <submittedName>
        <fullName evidence="1">Uncharacterized protein</fullName>
    </submittedName>
</protein>
<organism evidence="1">
    <name type="scientific">Arundo donax</name>
    <name type="common">Giant reed</name>
    <name type="synonym">Donax arundinaceus</name>
    <dbReference type="NCBI Taxonomy" id="35708"/>
    <lineage>
        <taxon>Eukaryota</taxon>
        <taxon>Viridiplantae</taxon>
        <taxon>Streptophyta</taxon>
        <taxon>Embryophyta</taxon>
        <taxon>Tracheophyta</taxon>
        <taxon>Spermatophyta</taxon>
        <taxon>Magnoliopsida</taxon>
        <taxon>Liliopsida</taxon>
        <taxon>Poales</taxon>
        <taxon>Poaceae</taxon>
        <taxon>PACMAD clade</taxon>
        <taxon>Arundinoideae</taxon>
        <taxon>Arundineae</taxon>
        <taxon>Arundo</taxon>
    </lineage>
</organism>
<reference evidence="1" key="2">
    <citation type="journal article" date="2015" name="Data Brief">
        <title>Shoot transcriptome of the giant reed, Arundo donax.</title>
        <authorList>
            <person name="Barrero R.A."/>
            <person name="Guerrero F.D."/>
            <person name="Moolhuijzen P."/>
            <person name="Goolsby J.A."/>
            <person name="Tidwell J."/>
            <person name="Bellgard S.E."/>
            <person name="Bellgard M.I."/>
        </authorList>
    </citation>
    <scope>NUCLEOTIDE SEQUENCE</scope>
    <source>
        <tissue evidence="1">Shoot tissue taken approximately 20 cm above the soil surface</tissue>
    </source>
</reference>